<dbReference type="SUPFAM" id="SSF48371">
    <property type="entry name" value="ARM repeat"/>
    <property type="match status" value="1"/>
</dbReference>
<dbReference type="EMBL" id="JAACXV010000042">
    <property type="protein sequence ID" value="KAF7285862.1"/>
    <property type="molecule type" value="Genomic_DNA"/>
</dbReference>
<dbReference type="Proteomes" id="UP000625711">
    <property type="component" value="Unassembled WGS sequence"/>
</dbReference>
<dbReference type="PANTHER" id="PTHR12425:SF5">
    <property type="entry name" value="SYNEMBRYN"/>
    <property type="match status" value="1"/>
</dbReference>
<evidence type="ECO:0000313" key="7">
    <source>
        <dbReference type="Proteomes" id="UP000625711"/>
    </source>
</evidence>
<organism evidence="6 7">
    <name type="scientific">Rhynchophorus ferrugineus</name>
    <name type="common">Red palm weevil</name>
    <name type="synonym">Curculio ferrugineus</name>
    <dbReference type="NCBI Taxonomy" id="354439"/>
    <lineage>
        <taxon>Eukaryota</taxon>
        <taxon>Metazoa</taxon>
        <taxon>Ecdysozoa</taxon>
        <taxon>Arthropoda</taxon>
        <taxon>Hexapoda</taxon>
        <taxon>Insecta</taxon>
        <taxon>Pterygota</taxon>
        <taxon>Neoptera</taxon>
        <taxon>Endopterygota</taxon>
        <taxon>Coleoptera</taxon>
        <taxon>Polyphaga</taxon>
        <taxon>Cucujiformia</taxon>
        <taxon>Curculionidae</taxon>
        <taxon>Dryophthorinae</taxon>
        <taxon>Rhynchophorus</taxon>
    </lineage>
</organism>
<gene>
    <name evidence="6" type="ORF">GWI33_009539</name>
</gene>
<name>A0A834IVG6_RHYFE</name>
<sequence>MAATEINYQLQHYEPDLTVPTKKNIEDIINGIEKDDKPLYEQALVNFLVKEYKEFDIAELKEGDIRAKLWRGLTNLAISINDNGLLGVVFTVFRIISRDKASVNSLVSEEWLSLVIQNIGLNDKSFNYDEDTLCKIEEGQKVLWNTLFNSKELVEKSVTNGIVEKLINRIKLYENFHVSDTIKYYDIKLVFLLSALSIAVRTKIETDLDGLTVLISVLKVILKEAAEGIAQSHLPAVLDDKKADVASETLKALFNITLKISMEDQCVQQYTELVGILRNYLLASTITLDKTWQLRNDIINLLTNVPALCYVELLMPVDESKPLPKTLRYENYNMIVIHEILMFLEAKFNDKKDVAKQLEIFSPVLTVLLKATSTHRSMRKYLRLHILPPLKDVDKRPEDTDTLRGHLCKLLTSPITQIRDLAAELLFILCKCNVARMIKYTGYGNAAGLFAQRGLLGGKKDEAEAHFSSDDEDSETEEYAEQKHLINPVLGCLDQPHPNPMEGMTDEQKEYEAMKLVHLMNNLLKSGTIQPCRVGADGKPHPIEHVLQLQEGLKRQENNDSDSD</sequence>
<dbReference type="GO" id="GO:0001965">
    <property type="term" value="F:G-protein alpha-subunit binding"/>
    <property type="evidence" value="ECO:0007669"/>
    <property type="project" value="TreeGrafter"/>
</dbReference>
<evidence type="ECO:0000256" key="1">
    <source>
        <dbReference type="ARBA" id="ARBA00004544"/>
    </source>
</evidence>
<evidence type="ECO:0000256" key="5">
    <source>
        <dbReference type="ARBA" id="ARBA00023186"/>
    </source>
</evidence>
<keyword evidence="5" id="KW-0143">Chaperone</keyword>
<reference evidence="6" key="1">
    <citation type="submission" date="2020-08" db="EMBL/GenBank/DDBJ databases">
        <title>Genome sequencing and assembly of the red palm weevil Rhynchophorus ferrugineus.</title>
        <authorList>
            <person name="Dias G.B."/>
            <person name="Bergman C.M."/>
            <person name="Manee M."/>
        </authorList>
    </citation>
    <scope>NUCLEOTIDE SEQUENCE</scope>
    <source>
        <strain evidence="6">AA-2017</strain>
        <tissue evidence="6">Whole larva</tissue>
    </source>
</reference>
<dbReference type="AlphaFoldDB" id="A0A834IVG6"/>
<dbReference type="InterPro" id="IPR019318">
    <property type="entry name" value="Gua_nucleotide_exch_fac_Ric8"/>
</dbReference>
<protein>
    <recommendedName>
        <fullName evidence="8">Synembryn</fullName>
    </recommendedName>
</protein>
<dbReference type="GO" id="GO:0005938">
    <property type="term" value="C:cell cortex"/>
    <property type="evidence" value="ECO:0007669"/>
    <property type="project" value="UniProtKB-SubCell"/>
</dbReference>
<comment type="caution">
    <text evidence="6">The sequence shown here is derived from an EMBL/GenBank/DDBJ whole genome shotgun (WGS) entry which is preliminary data.</text>
</comment>
<accession>A0A834IVG6</accession>
<dbReference type="Pfam" id="PF10165">
    <property type="entry name" value="Ric8"/>
    <property type="match status" value="1"/>
</dbReference>
<dbReference type="PRINTS" id="PR01802">
    <property type="entry name" value="SYNEMBRYN"/>
</dbReference>
<comment type="similarity">
    <text evidence="2">Belongs to the synembryn family.</text>
</comment>
<dbReference type="GO" id="GO:0005085">
    <property type="term" value="F:guanyl-nucleotide exchange factor activity"/>
    <property type="evidence" value="ECO:0007669"/>
    <property type="project" value="UniProtKB-KW"/>
</dbReference>
<dbReference type="PANTHER" id="PTHR12425">
    <property type="entry name" value="SYNEMBRYN"/>
    <property type="match status" value="1"/>
</dbReference>
<comment type="subcellular location">
    <subcellularLocation>
        <location evidence="1">Cytoplasm</location>
        <location evidence="1">Cell cortex</location>
    </subcellularLocation>
</comment>
<evidence type="ECO:0000256" key="4">
    <source>
        <dbReference type="ARBA" id="ARBA00022658"/>
    </source>
</evidence>
<proteinExistence type="inferred from homology"/>
<keyword evidence="3" id="KW-0963">Cytoplasm</keyword>
<evidence type="ECO:0008006" key="8">
    <source>
        <dbReference type="Google" id="ProtNLM"/>
    </source>
</evidence>
<evidence type="ECO:0000313" key="6">
    <source>
        <dbReference type="EMBL" id="KAF7285862.1"/>
    </source>
</evidence>
<keyword evidence="7" id="KW-1185">Reference proteome</keyword>
<dbReference type="OrthoDB" id="5585685at2759"/>
<keyword evidence="4" id="KW-0344">Guanine-nucleotide releasing factor</keyword>
<evidence type="ECO:0000256" key="2">
    <source>
        <dbReference type="ARBA" id="ARBA00009049"/>
    </source>
</evidence>
<dbReference type="GO" id="GO:0007186">
    <property type="term" value="P:G protein-coupled receptor signaling pathway"/>
    <property type="evidence" value="ECO:0007669"/>
    <property type="project" value="TreeGrafter"/>
</dbReference>
<dbReference type="InterPro" id="IPR008376">
    <property type="entry name" value="Chaperone_Ric-8_A/B"/>
</dbReference>
<evidence type="ECO:0000256" key="3">
    <source>
        <dbReference type="ARBA" id="ARBA00022490"/>
    </source>
</evidence>
<dbReference type="InterPro" id="IPR016024">
    <property type="entry name" value="ARM-type_fold"/>
</dbReference>